<feature type="transmembrane region" description="Helical" evidence="1">
    <location>
        <begin position="110"/>
        <end position="130"/>
    </location>
</feature>
<dbReference type="Proteomes" id="UP001205740">
    <property type="component" value="Unassembled WGS sequence"/>
</dbReference>
<evidence type="ECO:0000313" key="2">
    <source>
        <dbReference type="EMBL" id="MCP2159544.1"/>
    </source>
</evidence>
<gene>
    <name evidence="2" type="ORF">LX12_000708</name>
</gene>
<feature type="transmembrane region" description="Helical" evidence="1">
    <location>
        <begin position="36"/>
        <end position="57"/>
    </location>
</feature>
<keyword evidence="3" id="KW-1185">Reference proteome</keyword>
<keyword evidence="1" id="KW-1133">Transmembrane helix</keyword>
<keyword evidence="1" id="KW-0812">Transmembrane</keyword>
<name>A0ABT1GX17_9NOCA</name>
<feature type="transmembrane region" description="Helical" evidence="1">
    <location>
        <begin position="7"/>
        <end position="24"/>
    </location>
</feature>
<protein>
    <recommendedName>
        <fullName evidence="4">Lipoprotein</fullName>
    </recommendedName>
</protein>
<evidence type="ECO:0000256" key="1">
    <source>
        <dbReference type="SAM" id="Phobius"/>
    </source>
</evidence>
<keyword evidence="1" id="KW-0472">Membrane</keyword>
<proteinExistence type="predicted"/>
<organism evidence="2 3">
    <name type="scientific">Williamsia serinedens</name>
    <dbReference type="NCBI Taxonomy" id="391736"/>
    <lineage>
        <taxon>Bacteria</taxon>
        <taxon>Bacillati</taxon>
        <taxon>Actinomycetota</taxon>
        <taxon>Actinomycetes</taxon>
        <taxon>Mycobacteriales</taxon>
        <taxon>Nocardiaceae</taxon>
        <taxon>Williamsia</taxon>
    </lineage>
</organism>
<evidence type="ECO:0000313" key="3">
    <source>
        <dbReference type="Proteomes" id="UP001205740"/>
    </source>
</evidence>
<sequence>MTAAVRVLLVLVGIGMAAYGVTLITDFTPRDQLSIVIWAVAGLLVHDAILAPTYSILGHAGSRLLPSTLWAPLLVATAATLVLVVLALPVLSPRPAGERPMNPTILDRPYGLGLTIAVVLIWVLAAAVAIRNHRSAHRRASSSEAAA</sequence>
<comment type="caution">
    <text evidence="2">The sequence shown here is derived from an EMBL/GenBank/DDBJ whole genome shotgun (WGS) entry which is preliminary data.</text>
</comment>
<reference evidence="2 3" key="1">
    <citation type="submission" date="2022-06" db="EMBL/GenBank/DDBJ databases">
        <title>Genomic Encyclopedia of Archaeal and Bacterial Type Strains, Phase II (KMG-II): from individual species to whole genera.</title>
        <authorList>
            <person name="Goeker M."/>
        </authorList>
    </citation>
    <scope>NUCLEOTIDE SEQUENCE [LARGE SCALE GENOMIC DNA]</scope>
    <source>
        <strain evidence="2 3">DSM 45037</strain>
    </source>
</reference>
<feature type="transmembrane region" description="Helical" evidence="1">
    <location>
        <begin position="69"/>
        <end position="90"/>
    </location>
</feature>
<dbReference type="RefSeq" id="WP_253653102.1">
    <property type="nucleotide sequence ID" value="NZ_BAAAOE010000004.1"/>
</dbReference>
<accession>A0ABT1GX17</accession>
<dbReference type="EMBL" id="JAMTCG010000001">
    <property type="protein sequence ID" value="MCP2159544.1"/>
    <property type="molecule type" value="Genomic_DNA"/>
</dbReference>
<evidence type="ECO:0008006" key="4">
    <source>
        <dbReference type="Google" id="ProtNLM"/>
    </source>
</evidence>